<dbReference type="PROSITE" id="PS50262">
    <property type="entry name" value="G_PROTEIN_RECEP_F1_2"/>
    <property type="match status" value="1"/>
</dbReference>
<comment type="similarity">
    <text evidence="2 6">Belongs to the G-protein coupled receptor 1 family.</text>
</comment>
<dbReference type="SUPFAM" id="SSF81321">
    <property type="entry name" value="Family A G protein-coupled receptor-like"/>
    <property type="match status" value="1"/>
</dbReference>
<keyword evidence="6" id="KW-0297">G-protein coupled receptor</keyword>
<comment type="subcellular location">
    <subcellularLocation>
        <location evidence="1">Membrane</location>
    </subcellularLocation>
</comment>
<organism evidence="9 10">
    <name type="scientific">Cloeon dipterum</name>
    <dbReference type="NCBI Taxonomy" id="197152"/>
    <lineage>
        <taxon>Eukaryota</taxon>
        <taxon>Metazoa</taxon>
        <taxon>Ecdysozoa</taxon>
        <taxon>Arthropoda</taxon>
        <taxon>Hexapoda</taxon>
        <taxon>Insecta</taxon>
        <taxon>Pterygota</taxon>
        <taxon>Palaeoptera</taxon>
        <taxon>Ephemeroptera</taxon>
        <taxon>Pisciforma</taxon>
        <taxon>Baetidae</taxon>
        <taxon>Cloeon</taxon>
    </lineage>
</organism>
<feature type="transmembrane region" description="Helical" evidence="7">
    <location>
        <begin position="48"/>
        <end position="69"/>
    </location>
</feature>
<keyword evidence="5 7" id="KW-0472">Membrane</keyword>
<feature type="domain" description="G-protein coupled receptors family 1 profile" evidence="8">
    <location>
        <begin position="59"/>
        <end position="249"/>
    </location>
</feature>
<evidence type="ECO:0000256" key="3">
    <source>
        <dbReference type="ARBA" id="ARBA00022692"/>
    </source>
</evidence>
<gene>
    <name evidence="9" type="ORF">CLODIP_2_CD16162</name>
</gene>
<feature type="transmembrane region" description="Helical" evidence="7">
    <location>
        <begin position="160"/>
        <end position="181"/>
    </location>
</feature>
<keyword evidence="3 6" id="KW-0812">Transmembrane</keyword>
<dbReference type="EMBL" id="CADEPI010000023">
    <property type="protein sequence ID" value="CAB3365950.1"/>
    <property type="molecule type" value="Genomic_DNA"/>
</dbReference>
<comment type="caution">
    <text evidence="9">The sequence shown here is derived from an EMBL/GenBank/DDBJ whole genome shotgun (WGS) entry which is preliminary data.</text>
</comment>
<evidence type="ECO:0000259" key="8">
    <source>
        <dbReference type="PROSITE" id="PS50262"/>
    </source>
</evidence>
<evidence type="ECO:0000256" key="2">
    <source>
        <dbReference type="ARBA" id="ARBA00010663"/>
    </source>
</evidence>
<keyword evidence="6" id="KW-0807">Transducer</keyword>
<feature type="transmembrane region" description="Helical" evidence="7">
    <location>
        <begin position="118"/>
        <end position="139"/>
    </location>
</feature>
<sequence length="249" mass="28303">MASGLENNTWWCCNGTDLATTVDSPATFGRDKHEINTFYFYETEQFTLLWTLFALIVLGNSAVLAALLYTNKGRKSRMNFFIMQLALADLSVGLISVLTDIIWRITVAWNAGNAACKFIRFLQAVVTYSSTYVLVALSIDRYDAITRPMRFSGSWHRARVLVALAWFFSVLFSLPIVLLYHETPVQGRLQCWIDFPEAWQWQLYMTLVAFTLFVIPALIITACYTVIVITIWRQGRQMQGPPPAGSTKN</sequence>
<proteinExistence type="inferred from homology"/>
<evidence type="ECO:0000256" key="7">
    <source>
        <dbReference type="SAM" id="Phobius"/>
    </source>
</evidence>
<dbReference type="PRINTS" id="PR00237">
    <property type="entry name" value="GPCRRHODOPSN"/>
</dbReference>
<dbReference type="GO" id="GO:0008188">
    <property type="term" value="F:neuropeptide receptor activity"/>
    <property type="evidence" value="ECO:0007669"/>
    <property type="project" value="TreeGrafter"/>
</dbReference>
<dbReference type="GO" id="GO:0005886">
    <property type="term" value="C:plasma membrane"/>
    <property type="evidence" value="ECO:0007669"/>
    <property type="project" value="TreeGrafter"/>
</dbReference>
<dbReference type="InterPro" id="IPR052665">
    <property type="entry name" value="Neuropeptide-GPCR"/>
</dbReference>
<evidence type="ECO:0000313" key="10">
    <source>
        <dbReference type="Proteomes" id="UP000494165"/>
    </source>
</evidence>
<evidence type="ECO:0000256" key="4">
    <source>
        <dbReference type="ARBA" id="ARBA00022989"/>
    </source>
</evidence>
<dbReference type="Pfam" id="PF00001">
    <property type="entry name" value="7tm_1"/>
    <property type="match status" value="1"/>
</dbReference>
<accession>A0A8S1C233</accession>
<dbReference type="Gene3D" id="1.20.1070.10">
    <property type="entry name" value="Rhodopsin 7-helix transmembrane proteins"/>
    <property type="match status" value="1"/>
</dbReference>
<dbReference type="PANTHER" id="PTHR24224">
    <property type="entry name" value="CARDIOACCELERATORY PEPTIDE RECEPTOR-RELATED"/>
    <property type="match status" value="1"/>
</dbReference>
<dbReference type="PROSITE" id="PS00237">
    <property type="entry name" value="G_PROTEIN_RECEP_F1_1"/>
    <property type="match status" value="1"/>
</dbReference>
<evidence type="ECO:0000256" key="1">
    <source>
        <dbReference type="ARBA" id="ARBA00004370"/>
    </source>
</evidence>
<evidence type="ECO:0000313" key="9">
    <source>
        <dbReference type="EMBL" id="CAB3365950.1"/>
    </source>
</evidence>
<dbReference type="InterPro" id="IPR017452">
    <property type="entry name" value="GPCR_Rhodpsn_7TM"/>
</dbReference>
<dbReference type="InterPro" id="IPR000276">
    <property type="entry name" value="GPCR_Rhodpsn"/>
</dbReference>
<dbReference type="AlphaFoldDB" id="A0A8S1C233"/>
<dbReference type="OrthoDB" id="5987909at2759"/>
<dbReference type="Proteomes" id="UP000494165">
    <property type="component" value="Unassembled WGS sequence"/>
</dbReference>
<keyword evidence="6" id="KW-0675">Receptor</keyword>
<protein>
    <recommendedName>
        <fullName evidence="8">G-protein coupled receptors family 1 profile domain-containing protein</fullName>
    </recommendedName>
</protein>
<feature type="transmembrane region" description="Helical" evidence="7">
    <location>
        <begin position="81"/>
        <end position="106"/>
    </location>
</feature>
<evidence type="ECO:0000256" key="6">
    <source>
        <dbReference type="RuleBase" id="RU000688"/>
    </source>
</evidence>
<reference evidence="9 10" key="1">
    <citation type="submission" date="2020-04" db="EMBL/GenBank/DDBJ databases">
        <authorList>
            <person name="Alioto T."/>
            <person name="Alioto T."/>
            <person name="Gomez Garrido J."/>
        </authorList>
    </citation>
    <scope>NUCLEOTIDE SEQUENCE [LARGE SCALE GENOMIC DNA]</scope>
</reference>
<name>A0A8S1C233_9INSE</name>
<keyword evidence="4 7" id="KW-1133">Transmembrane helix</keyword>
<dbReference type="PANTHER" id="PTHR24224:SF6">
    <property type="entry name" value="CARDIOACCELERATORY PEPTIDE RECEPTOR-RELATED"/>
    <property type="match status" value="1"/>
</dbReference>
<feature type="transmembrane region" description="Helical" evidence="7">
    <location>
        <begin position="201"/>
        <end position="232"/>
    </location>
</feature>
<feature type="non-terminal residue" evidence="9">
    <location>
        <position position="1"/>
    </location>
</feature>
<keyword evidence="10" id="KW-1185">Reference proteome</keyword>
<evidence type="ECO:0000256" key="5">
    <source>
        <dbReference type="ARBA" id="ARBA00023136"/>
    </source>
</evidence>